<dbReference type="InterPro" id="IPR008920">
    <property type="entry name" value="TF_FadR/GntR_C"/>
</dbReference>
<keyword evidence="1" id="KW-0805">Transcription regulation</keyword>
<dbReference type="CDD" id="cd07377">
    <property type="entry name" value="WHTH_GntR"/>
    <property type="match status" value="1"/>
</dbReference>
<sequence length="237" mass="26957">MQKEAKLSSLGALDQARVPSVTDMVYDELYRRIVDLDLVPGTKLSEAEVASRLEVSRQPVRDAFYRLSQQGFLSIRPQRATTVTPISPDAVLQARFIRMALEVEIIREAVRLMTPAAMARLEAIVAAQKPAVESGDRERFHERDDALHMELCEIAGQPQVWQLIKDNKAHMDRVRYLSLEDGARLAYDEHLSILEAVKARDPDLAVSKMRDHLMRIGDVIPDIRAKHAEYFEQDLQN</sequence>
<dbReference type="InterPro" id="IPR011711">
    <property type="entry name" value="GntR_C"/>
</dbReference>
<evidence type="ECO:0000313" key="5">
    <source>
        <dbReference type="EMBL" id="GAA3874165.1"/>
    </source>
</evidence>
<dbReference type="Pfam" id="PF07729">
    <property type="entry name" value="FCD"/>
    <property type="match status" value="1"/>
</dbReference>
<protein>
    <submittedName>
        <fullName evidence="5">GntR family transcriptional regulator</fullName>
    </submittedName>
</protein>
<dbReference type="PANTHER" id="PTHR43537">
    <property type="entry name" value="TRANSCRIPTIONAL REGULATOR, GNTR FAMILY"/>
    <property type="match status" value="1"/>
</dbReference>
<dbReference type="Proteomes" id="UP001399917">
    <property type="component" value="Unassembled WGS sequence"/>
</dbReference>
<accession>A0ABP7KE08</accession>
<gene>
    <name evidence="5" type="ORF">GCM10022404_25080</name>
</gene>
<evidence type="ECO:0000256" key="1">
    <source>
        <dbReference type="ARBA" id="ARBA00023015"/>
    </source>
</evidence>
<proteinExistence type="predicted"/>
<keyword evidence="2" id="KW-0238">DNA-binding</keyword>
<evidence type="ECO:0000313" key="6">
    <source>
        <dbReference type="Proteomes" id="UP001399917"/>
    </source>
</evidence>
<keyword evidence="6" id="KW-1185">Reference proteome</keyword>
<feature type="domain" description="HTH gntR-type" evidence="4">
    <location>
        <begin position="19"/>
        <end position="86"/>
    </location>
</feature>
<evidence type="ECO:0000259" key="4">
    <source>
        <dbReference type="PROSITE" id="PS50949"/>
    </source>
</evidence>
<dbReference type="SUPFAM" id="SSF48008">
    <property type="entry name" value="GntR ligand-binding domain-like"/>
    <property type="match status" value="1"/>
</dbReference>
<reference evidence="6" key="1">
    <citation type="journal article" date="2019" name="Int. J. Syst. Evol. Microbiol.">
        <title>The Global Catalogue of Microorganisms (GCM) 10K type strain sequencing project: providing services to taxonomists for standard genome sequencing and annotation.</title>
        <authorList>
            <consortium name="The Broad Institute Genomics Platform"/>
            <consortium name="The Broad Institute Genome Sequencing Center for Infectious Disease"/>
            <person name="Wu L."/>
            <person name="Ma J."/>
        </authorList>
    </citation>
    <scope>NUCLEOTIDE SEQUENCE [LARGE SCALE GENOMIC DNA]</scope>
    <source>
        <strain evidence="6">JCM 17190</strain>
    </source>
</reference>
<dbReference type="SMART" id="SM00895">
    <property type="entry name" value="FCD"/>
    <property type="match status" value="1"/>
</dbReference>
<organism evidence="5 6">
    <name type="scientific">Celeribacter arenosi</name>
    <dbReference type="NCBI Taxonomy" id="792649"/>
    <lineage>
        <taxon>Bacteria</taxon>
        <taxon>Pseudomonadati</taxon>
        <taxon>Pseudomonadota</taxon>
        <taxon>Alphaproteobacteria</taxon>
        <taxon>Rhodobacterales</taxon>
        <taxon>Roseobacteraceae</taxon>
        <taxon>Celeribacter</taxon>
    </lineage>
</organism>
<dbReference type="InterPro" id="IPR036390">
    <property type="entry name" value="WH_DNA-bd_sf"/>
</dbReference>
<dbReference type="SMART" id="SM00345">
    <property type="entry name" value="HTH_GNTR"/>
    <property type="match status" value="1"/>
</dbReference>
<dbReference type="SUPFAM" id="SSF46785">
    <property type="entry name" value="Winged helix' DNA-binding domain"/>
    <property type="match status" value="1"/>
</dbReference>
<dbReference type="Gene3D" id="1.10.10.10">
    <property type="entry name" value="Winged helix-like DNA-binding domain superfamily/Winged helix DNA-binding domain"/>
    <property type="match status" value="1"/>
</dbReference>
<comment type="caution">
    <text evidence="5">The sequence shown here is derived from an EMBL/GenBank/DDBJ whole genome shotgun (WGS) entry which is preliminary data.</text>
</comment>
<evidence type="ECO:0000256" key="3">
    <source>
        <dbReference type="ARBA" id="ARBA00023163"/>
    </source>
</evidence>
<dbReference type="InterPro" id="IPR000524">
    <property type="entry name" value="Tscrpt_reg_HTH_GntR"/>
</dbReference>
<dbReference type="EMBL" id="BAABDF010000007">
    <property type="protein sequence ID" value="GAA3874165.1"/>
    <property type="molecule type" value="Genomic_DNA"/>
</dbReference>
<keyword evidence="3" id="KW-0804">Transcription</keyword>
<dbReference type="InterPro" id="IPR036388">
    <property type="entry name" value="WH-like_DNA-bd_sf"/>
</dbReference>
<name>A0ABP7KE08_9RHOB</name>
<evidence type="ECO:0000256" key="2">
    <source>
        <dbReference type="ARBA" id="ARBA00023125"/>
    </source>
</evidence>
<dbReference type="PROSITE" id="PS50949">
    <property type="entry name" value="HTH_GNTR"/>
    <property type="match status" value="1"/>
</dbReference>
<dbReference type="Gene3D" id="1.20.120.530">
    <property type="entry name" value="GntR ligand-binding domain-like"/>
    <property type="match status" value="1"/>
</dbReference>
<dbReference type="PANTHER" id="PTHR43537:SF45">
    <property type="entry name" value="GNTR FAMILY REGULATORY PROTEIN"/>
    <property type="match status" value="1"/>
</dbReference>
<dbReference type="Pfam" id="PF00392">
    <property type="entry name" value="GntR"/>
    <property type="match status" value="1"/>
</dbReference>
<dbReference type="RefSeq" id="WP_344847586.1">
    <property type="nucleotide sequence ID" value="NZ_BAABDF010000007.1"/>
</dbReference>